<comment type="similarity">
    <text evidence="1">Belongs to the NAD(P)H dehydrogenase (quinone) family.</text>
</comment>
<feature type="domain" description="Flavodoxin-like fold" evidence="3">
    <location>
        <begin position="1"/>
        <end position="183"/>
    </location>
</feature>
<sequence length="187" mass="21604">MKILVIQGSPDAASYSQELASAYAEEATRAGHEVRTIDLATEDFDPNLRYGYRQHMEDESAPQRYQELIAWADHLVFSFPIWWSAEPAILKGFIDRTFTPRFAYRFADGKSEPKLTGKTAALILTCRAPAFFYRLYGGPITRWKRMVLGFVGIRLTDTFILGKIDYPQDTPEYRAEFVESIRRYARR</sequence>
<keyword evidence="5" id="KW-1185">Reference proteome</keyword>
<dbReference type="GO" id="GO:0003955">
    <property type="term" value="F:NAD(P)H dehydrogenase (quinone) activity"/>
    <property type="evidence" value="ECO:0007669"/>
    <property type="project" value="TreeGrafter"/>
</dbReference>
<evidence type="ECO:0000256" key="1">
    <source>
        <dbReference type="ARBA" id="ARBA00006252"/>
    </source>
</evidence>
<dbReference type="InterPro" id="IPR003680">
    <property type="entry name" value="Flavodoxin_fold"/>
</dbReference>
<dbReference type="GeneID" id="93757447"/>
<gene>
    <name evidence="4" type="primary">mdaB</name>
    <name evidence="4" type="ORF">NCTC9935_00316</name>
</gene>
<dbReference type="SUPFAM" id="SSF52218">
    <property type="entry name" value="Flavoproteins"/>
    <property type="match status" value="1"/>
</dbReference>
<protein>
    <submittedName>
        <fullName evidence="4">Modulator of drug activity B</fullName>
    </submittedName>
</protein>
<name>A0A2X0TXW7_9ACTO</name>
<dbReference type="GO" id="GO:0005829">
    <property type="term" value="C:cytosol"/>
    <property type="evidence" value="ECO:0007669"/>
    <property type="project" value="TreeGrafter"/>
</dbReference>
<organism evidence="4 5">
    <name type="scientific">Schaalia odontolytica</name>
    <dbReference type="NCBI Taxonomy" id="1660"/>
    <lineage>
        <taxon>Bacteria</taxon>
        <taxon>Bacillati</taxon>
        <taxon>Actinomycetota</taxon>
        <taxon>Actinomycetes</taxon>
        <taxon>Actinomycetales</taxon>
        <taxon>Actinomycetaceae</taxon>
        <taxon>Schaalia</taxon>
    </lineage>
</organism>
<dbReference type="InterPro" id="IPR029039">
    <property type="entry name" value="Flavoprotein-like_sf"/>
</dbReference>
<dbReference type="AlphaFoldDB" id="A0A2X0TXW7"/>
<evidence type="ECO:0000313" key="4">
    <source>
        <dbReference type="EMBL" id="SPT54774.1"/>
    </source>
</evidence>
<evidence type="ECO:0000313" key="5">
    <source>
        <dbReference type="Proteomes" id="UP000250192"/>
    </source>
</evidence>
<dbReference type="EMBL" id="UAPR01000001">
    <property type="protein sequence ID" value="SPT54774.1"/>
    <property type="molecule type" value="Genomic_DNA"/>
</dbReference>
<dbReference type="OrthoDB" id="9798454at2"/>
<dbReference type="RefSeq" id="WP_111822908.1">
    <property type="nucleotide sequence ID" value="NZ_CBDERX010000019.1"/>
</dbReference>
<reference evidence="4 5" key="1">
    <citation type="submission" date="2018-06" db="EMBL/GenBank/DDBJ databases">
        <authorList>
            <consortium name="Pathogen Informatics"/>
            <person name="Doyle S."/>
        </authorList>
    </citation>
    <scope>NUCLEOTIDE SEQUENCE [LARGE SCALE GENOMIC DNA]</scope>
    <source>
        <strain evidence="4 5">NCTC9935</strain>
    </source>
</reference>
<dbReference type="Gene3D" id="3.40.50.360">
    <property type="match status" value="1"/>
</dbReference>
<evidence type="ECO:0000256" key="2">
    <source>
        <dbReference type="ARBA" id="ARBA00023002"/>
    </source>
</evidence>
<evidence type="ECO:0000259" key="3">
    <source>
        <dbReference type="Pfam" id="PF02525"/>
    </source>
</evidence>
<proteinExistence type="inferred from homology"/>
<accession>A0A2X0TXW7</accession>
<dbReference type="PANTHER" id="PTHR10204">
    <property type="entry name" value="NAD P H OXIDOREDUCTASE-RELATED"/>
    <property type="match status" value="1"/>
</dbReference>
<dbReference type="Proteomes" id="UP000250192">
    <property type="component" value="Unassembled WGS sequence"/>
</dbReference>
<dbReference type="InterPro" id="IPR051545">
    <property type="entry name" value="NAD(P)H_dehydrogenase_qn"/>
</dbReference>
<dbReference type="PANTHER" id="PTHR10204:SF34">
    <property type="entry name" value="NAD(P)H DEHYDROGENASE [QUINONE] 1 ISOFORM 1"/>
    <property type="match status" value="1"/>
</dbReference>
<dbReference type="Pfam" id="PF02525">
    <property type="entry name" value="Flavodoxin_2"/>
    <property type="match status" value="1"/>
</dbReference>
<keyword evidence="2" id="KW-0560">Oxidoreductase</keyword>